<dbReference type="AlphaFoldDB" id="A0A9N9J3W9"/>
<reference evidence="1" key="1">
    <citation type="submission" date="2021-06" db="EMBL/GenBank/DDBJ databases">
        <authorList>
            <person name="Kallberg Y."/>
            <person name="Tangrot J."/>
            <person name="Rosling A."/>
        </authorList>
    </citation>
    <scope>NUCLEOTIDE SEQUENCE</scope>
    <source>
        <strain evidence="1">IN212</strain>
    </source>
</reference>
<gene>
    <name evidence="1" type="ORF">RFULGI_LOCUS14523</name>
</gene>
<accession>A0A9N9J3W9</accession>
<name>A0A9N9J3W9_9GLOM</name>
<sequence length="165" mass="18316">ILQYPASALSPVPYLAYETNNGPTIFHGFIETIFDKFLVVLPDSKTLSPLISTSLSAYTSKLNEFYPLPTEFSTTIEFAKSLITSPQWLINGTYLETNINPYISGSSISHVSFDSYTNSEDFLMRFRLEPGFTIESLISKGGNYQNGDESGVIGPRLRSIMESMG</sequence>
<feature type="non-terminal residue" evidence="1">
    <location>
        <position position="165"/>
    </location>
</feature>
<keyword evidence="2" id="KW-1185">Reference proteome</keyword>
<dbReference type="EMBL" id="CAJVPZ010042525">
    <property type="protein sequence ID" value="CAG8763917.1"/>
    <property type="molecule type" value="Genomic_DNA"/>
</dbReference>
<proteinExistence type="predicted"/>
<organism evidence="1 2">
    <name type="scientific">Racocetra fulgida</name>
    <dbReference type="NCBI Taxonomy" id="60492"/>
    <lineage>
        <taxon>Eukaryota</taxon>
        <taxon>Fungi</taxon>
        <taxon>Fungi incertae sedis</taxon>
        <taxon>Mucoromycota</taxon>
        <taxon>Glomeromycotina</taxon>
        <taxon>Glomeromycetes</taxon>
        <taxon>Diversisporales</taxon>
        <taxon>Gigasporaceae</taxon>
        <taxon>Racocetra</taxon>
    </lineage>
</organism>
<feature type="non-terminal residue" evidence="1">
    <location>
        <position position="1"/>
    </location>
</feature>
<comment type="caution">
    <text evidence="1">The sequence shown here is derived from an EMBL/GenBank/DDBJ whole genome shotgun (WGS) entry which is preliminary data.</text>
</comment>
<evidence type="ECO:0000313" key="2">
    <source>
        <dbReference type="Proteomes" id="UP000789396"/>
    </source>
</evidence>
<dbReference type="Proteomes" id="UP000789396">
    <property type="component" value="Unassembled WGS sequence"/>
</dbReference>
<protein>
    <submittedName>
        <fullName evidence="1">1054_t:CDS:1</fullName>
    </submittedName>
</protein>
<evidence type="ECO:0000313" key="1">
    <source>
        <dbReference type="EMBL" id="CAG8763917.1"/>
    </source>
</evidence>
<dbReference type="OrthoDB" id="73465at2759"/>